<dbReference type="SMART" id="SM00327">
    <property type="entry name" value="VWA"/>
    <property type="match status" value="1"/>
</dbReference>
<comment type="caution">
    <text evidence="3">The sequence shown here is derived from an EMBL/GenBank/DDBJ whole genome shotgun (WGS) entry which is preliminary data.</text>
</comment>
<organism evidence="3 4">
    <name type="scientific">Notoacmeibacter marinus</name>
    <dbReference type="NCBI Taxonomy" id="1876515"/>
    <lineage>
        <taxon>Bacteria</taxon>
        <taxon>Pseudomonadati</taxon>
        <taxon>Pseudomonadota</taxon>
        <taxon>Alphaproteobacteria</taxon>
        <taxon>Hyphomicrobiales</taxon>
        <taxon>Notoacmeibacteraceae</taxon>
        <taxon>Notoacmeibacter</taxon>
    </lineage>
</organism>
<dbReference type="RefSeq" id="WP_094076590.1">
    <property type="nucleotide sequence ID" value="NZ_NBYO01000001.1"/>
</dbReference>
<dbReference type="InterPro" id="IPR051266">
    <property type="entry name" value="CLCR"/>
</dbReference>
<dbReference type="EMBL" id="NBYO01000001">
    <property type="protein sequence ID" value="OXT02639.1"/>
    <property type="molecule type" value="Genomic_DNA"/>
</dbReference>
<keyword evidence="1" id="KW-0732">Signal</keyword>
<reference evidence="4" key="1">
    <citation type="journal article" date="2017" name="Int. J. Syst. Evol. Microbiol.">
        <title>Notoacmeibacter marinus gen. nov., sp. nov., isolated from the gut of a limpet and proposal of Notoacmeibacteraceae fam. nov. in the order Rhizobiales of the class Alphaproteobacteria.</title>
        <authorList>
            <person name="Huang Z."/>
            <person name="Guo F."/>
            <person name="Lai Q."/>
        </authorList>
    </citation>
    <scope>NUCLEOTIDE SEQUENCE [LARGE SCALE GENOMIC DNA]</scope>
    <source>
        <strain evidence="4">XMTR2A4</strain>
    </source>
</reference>
<dbReference type="PROSITE" id="PS50234">
    <property type="entry name" value="VWFA"/>
    <property type="match status" value="1"/>
</dbReference>
<dbReference type="Proteomes" id="UP000215405">
    <property type="component" value="Unassembled WGS sequence"/>
</dbReference>
<evidence type="ECO:0000313" key="4">
    <source>
        <dbReference type="Proteomes" id="UP000215405"/>
    </source>
</evidence>
<evidence type="ECO:0000313" key="3">
    <source>
        <dbReference type="EMBL" id="OXT02639.1"/>
    </source>
</evidence>
<dbReference type="InterPro" id="IPR002035">
    <property type="entry name" value="VWF_A"/>
</dbReference>
<feature type="chain" id="PRO_5013348250" description="VWFA domain-containing protein" evidence="1">
    <location>
        <begin position="24"/>
        <end position="731"/>
    </location>
</feature>
<dbReference type="InterPro" id="IPR036465">
    <property type="entry name" value="vWFA_dom_sf"/>
</dbReference>
<feature type="domain" description="VWFA" evidence="2">
    <location>
        <begin position="29"/>
        <end position="209"/>
    </location>
</feature>
<dbReference type="SUPFAM" id="SSF53300">
    <property type="entry name" value="vWA-like"/>
    <property type="match status" value="1"/>
</dbReference>
<keyword evidence="4" id="KW-1185">Reference proteome</keyword>
<evidence type="ECO:0000259" key="2">
    <source>
        <dbReference type="PROSITE" id="PS50234"/>
    </source>
</evidence>
<dbReference type="Gene3D" id="3.40.50.410">
    <property type="entry name" value="von Willebrand factor, type A domain"/>
    <property type="match status" value="1"/>
</dbReference>
<dbReference type="PANTHER" id="PTHR10579">
    <property type="entry name" value="CALCIUM-ACTIVATED CHLORIDE CHANNEL REGULATOR"/>
    <property type="match status" value="1"/>
</dbReference>
<gene>
    <name evidence="3" type="ORF">B7H23_07060</name>
</gene>
<evidence type="ECO:0000256" key="1">
    <source>
        <dbReference type="SAM" id="SignalP"/>
    </source>
</evidence>
<sequence>MRKTILAFAALAAGLSAGPCAIAADDGRQLMVVLDVSGSMWGQIDGVTKIEIARQAFGDLSAGWARDGVAAGLVAYGHRRKGDCSDIEVMSKPSRTSADAMPGVVNRLTPKGKTPLSDAVRKAADVLKFTENAATVVLLSDGRETCNADPCAVGAELERLGVDFTAHVIGFDITDPDDKAQLQCLAENTGGRYLDASDAASLNEAFADVAASEPEEPNPTEIKIVLAPAEGVSRPSEITFSATNLATGETRDLGTLTGADQILQAMPVTLSDEEWRITAEGIGRGSIEITPVAGERYEIPYDVGRTRFALLTEGPFVAGELAEIRIDVRDPMPPNQTWRLVWAKEVGEVVKRSFLSAEPVGVYADEWGIPDEPGRYRLRITGENLDDIYMDAPVEIVSEKAALPTVRIALDTPARHGEAITLWLDGSAEEPMPEARYRIVPRGGADREEIDSAELDGEFTSILATMSPGPYDVILVADPYGDRIEMARLPIEVEPQELAIVAAEPLVTSDPDGLRLNGAVRAGDRLIFLDESGQEAAQMTLETAEGFGVPAALEPGAYRLKLDRDGAITLDVGTIDLIPPSASHIGEDDAPPAKGENRSDYRCDTPVPCRYFDAETGLAWTLPPDWQAETPYRYTTAGGAKAEHPTLVMTKRADGPKAFGVTLNMRQRAADLGPCTEVPVGTLCHDETDDPGDLADFAMIRAGLEGGVIGNEPMTQAQIDALLARTAGEVQ</sequence>
<dbReference type="Pfam" id="PF13519">
    <property type="entry name" value="VWA_2"/>
    <property type="match status" value="1"/>
</dbReference>
<accession>A0A231V378</accession>
<feature type="signal peptide" evidence="1">
    <location>
        <begin position="1"/>
        <end position="23"/>
    </location>
</feature>
<proteinExistence type="predicted"/>
<protein>
    <recommendedName>
        <fullName evidence="2">VWFA domain-containing protein</fullName>
    </recommendedName>
</protein>
<dbReference type="AlphaFoldDB" id="A0A231V378"/>
<name>A0A231V378_9HYPH</name>
<dbReference type="PANTHER" id="PTHR10579:SF43">
    <property type="entry name" value="ZINC FINGER (C3HC4-TYPE RING FINGER) FAMILY PROTEIN"/>
    <property type="match status" value="1"/>
</dbReference>